<name>A0A1E3QT03_9ASCO</name>
<evidence type="ECO:0000313" key="1">
    <source>
        <dbReference type="EMBL" id="ODQ80835.1"/>
    </source>
</evidence>
<keyword evidence="2" id="KW-1185">Reference proteome</keyword>
<dbReference type="RefSeq" id="XP_018986163.1">
    <property type="nucleotide sequence ID" value="XM_019127004.1"/>
</dbReference>
<accession>A0A1E3QT03</accession>
<dbReference type="Proteomes" id="UP000094336">
    <property type="component" value="Unassembled WGS sequence"/>
</dbReference>
<dbReference type="GeneID" id="30144858"/>
<proteinExistence type="predicted"/>
<dbReference type="EMBL" id="KV454429">
    <property type="protein sequence ID" value="ODQ80835.1"/>
    <property type="molecule type" value="Genomic_DNA"/>
</dbReference>
<protein>
    <submittedName>
        <fullName evidence="1">Uncharacterized protein</fullName>
    </submittedName>
</protein>
<evidence type="ECO:0000313" key="2">
    <source>
        <dbReference type="Proteomes" id="UP000094336"/>
    </source>
</evidence>
<gene>
    <name evidence="1" type="ORF">BABINDRAFT_127786</name>
</gene>
<reference evidence="2" key="1">
    <citation type="submission" date="2016-05" db="EMBL/GenBank/DDBJ databases">
        <title>Comparative genomics of biotechnologically important yeasts.</title>
        <authorList>
            <consortium name="DOE Joint Genome Institute"/>
            <person name="Riley R."/>
            <person name="Haridas S."/>
            <person name="Wolfe K.H."/>
            <person name="Lopes M.R."/>
            <person name="Hittinger C.T."/>
            <person name="Goker M."/>
            <person name="Salamov A."/>
            <person name="Wisecaver J."/>
            <person name="Long T.M."/>
            <person name="Aerts A.L."/>
            <person name="Barry K."/>
            <person name="Choi C."/>
            <person name="Clum A."/>
            <person name="Coughlan A.Y."/>
            <person name="Deshpande S."/>
            <person name="Douglass A.P."/>
            <person name="Hanson S.J."/>
            <person name="Klenk H.-P."/>
            <person name="Labutti K."/>
            <person name="Lapidus A."/>
            <person name="Lindquist E."/>
            <person name="Lipzen A."/>
            <person name="Meier-Kolthoff J.P."/>
            <person name="Ohm R.A."/>
            <person name="Otillar R.P."/>
            <person name="Pangilinan J."/>
            <person name="Peng Y."/>
            <person name="Rokas A."/>
            <person name="Rosa C.A."/>
            <person name="Scheuner C."/>
            <person name="Sibirny A.A."/>
            <person name="Slot J.C."/>
            <person name="Stielow J.B."/>
            <person name="Sun H."/>
            <person name="Kurtzman C.P."/>
            <person name="Blackwell M."/>
            <person name="Grigoriev I.V."/>
            <person name="Jeffries T.W."/>
        </authorList>
    </citation>
    <scope>NUCLEOTIDE SEQUENCE [LARGE SCALE GENOMIC DNA]</scope>
    <source>
        <strain evidence="2">NRRL Y-12698</strain>
    </source>
</reference>
<dbReference type="AlphaFoldDB" id="A0A1E3QT03"/>
<sequence>MWRARGLERRVVWPGGLSETAQTPRISTIFSSPNGEKGKTMNIHELLPYDFRILSENLRHDCGTIKCDLLV</sequence>
<organism evidence="1 2">
    <name type="scientific">Babjeviella inositovora NRRL Y-12698</name>
    <dbReference type="NCBI Taxonomy" id="984486"/>
    <lineage>
        <taxon>Eukaryota</taxon>
        <taxon>Fungi</taxon>
        <taxon>Dikarya</taxon>
        <taxon>Ascomycota</taxon>
        <taxon>Saccharomycotina</taxon>
        <taxon>Pichiomycetes</taxon>
        <taxon>Serinales incertae sedis</taxon>
        <taxon>Babjeviella</taxon>
    </lineage>
</organism>